<gene>
    <name evidence="4" type="ORF">OIE_05561</name>
</gene>
<reference evidence="4 5" key="1">
    <citation type="submission" date="2012-12" db="EMBL/GenBank/DDBJ databases">
        <title>The Genome Sequence of Enterococcus faecium E1590.</title>
        <authorList>
            <consortium name="The Broad Institute Genome Sequencing Platform"/>
            <consortium name="The Broad Institute Genome Sequencing Center for Infectious Disease"/>
            <person name="Earl A.M."/>
            <person name="Gilmore M.S."/>
            <person name="van Schaik W."/>
            <person name="Lebreton F."/>
            <person name="Willems R.J."/>
            <person name="Walker B."/>
            <person name="Young S.K."/>
            <person name="Zeng Q."/>
            <person name="Gargeya S."/>
            <person name="Fitzgerald M."/>
            <person name="Haas B."/>
            <person name="Abouelleil A."/>
            <person name="Alvarado L."/>
            <person name="Arachchi H.M."/>
            <person name="Berlin A.M."/>
            <person name="Chapman S.B."/>
            <person name="Dewar J."/>
            <person name="Goldberg J."/>
            <person name="Griggs A."/>
            <person name="Gujja S."/>
            <person name="Hansen M."/>
            <person name="Howarth C."/>
            <person name="Imamovic A."/>
            <person name="Larimer J."/>
            <person name="McCowan C."/>
            <person name="Murphy C."/>
            <person name="Neiman D."/>
            <person name="Pearson M."/>
            <person name="Priest M."/>
            <person name="Roberts A."/>
            <person name="Saif S."/>
            <person name="Shea T."/>
            <person name="Sisk P."/>
            <person name="Sykes S."/>
            <person name="Wortman J."/>
            <person name="Nusbaum C."/>
            <person name="Birren B."/>
        </authorList>
    </citation>
    <scope>NUCLEOTIDE SEQUENCE [LARGE SCALE GENOMIC DNA]</scope>
    <source>
        <strain evidence="4 5">E1590</strain>
    </source>
</reference>
<name>A0A828ZJE8_ENTFC</name>
<evidence type="ECO:0000256" key="1">
    <source>
        <dbReference type="SAM" id="MobiDB-lite"/>
    </source>
</evidence>
<dbReference type="Pfam" id="PF03272">
    <property type="entry name" value="Mucin_bdg"/>
    <property type="match status" value="1"/>
</dbReference>
<evidence type="ECO:0000256" key="2">
    <source>
        <dbReference type="SAM" id="SignalP"/>
    </source>
</evidence>
<protein>
    <recommendedName>
        <fullName evidence="3">Putative mucin/carbohydrate-binding domain-containing protein</fullName>
    </recommendedName>
</protein>
<dbReference type="EMBL" id="AHXC01000010">
    <property type="protein sequence ID" value="ELB00779.1"/>
    <property type="molecule type" value="Genomic_DNA"/>
</dbReference>
<evidence type="ECO:0000259" key="3">
    <source>
        <dbReference type="Pfam" id="PF03272"/>
    </source>
</evidence>
<proteinExistence type="predicted"/>
<comment type="caution">
    <text evidence="4">The sequence shown here is derived from an EMBL/GenBank/DDBJ whole genome shotgun (WGS) entry which is preliminary data.</text>
</comment>
<dbReference type="InterPro" id="IPR004954">
    <property type="entry name" value="Mucin-bd"/>
</dbReference>
<evidence type="ECO:0000313" key="4">
    <source>
        <dbReference type="EMBL" id="ELB00779.1"/>
    </source>
</evidence>
<feature type="domain" description="Putative mucin/carbohydrate-binding" evidence="3">
    <location>
        <begin position="1029"/>
        <end position="1122"/>
    </location>
</feature>
<organism evidence="4 5">
    <name type="scientific">Enterococcus faecium EnGen0003</name>
    <dbReference type="NCBI Taxonomy" id="1138901"/>
    <lineage>
        <taxon>Bacteria</taxon>
        <taxon>Bacillati</taxon>
        <taxon>Bacillota</taxon>
        <taxon>Bacilli</taxon>
        <taxon>Lactobacillales</taxon>
        <taxon>Enterococcaceae</taxon>
        <taxon>Enterococcus</taxon>
    </lineage>
</organism>
<feature type="compositionally biased region" description="Low complexity" evidence="1">
    <location>
        <begin position="33"/>
        <end position="51"/>
    </location>
</feature>
<sequence length="2018" mass="221735">MKLFKILAVFTLMISSISPTTLVYAVSTLTSESSEVASEETPTAEPQVAEEAVAEPTEEPVAEEQSTEPTSVEPQTESAIPVPELAVPSPQIPLPNLPQYREDLRRNGESSYRAAVQPGFNTGVSNLSELGPNVGDSISYSFTFPTHSLVYGNGSDWISFIVGNGNIGVAFVNRMHYGRNSYANNYQIGRTEVVEVGGASGDLSITSNHTINNNNFTMTMSGTITRTRVSNRTNYQLTAGIHNLVLGSTAVASGGQVPATPIEDVPISYLSIGNFTVSSNPYTLQVNDPGSFPLGQHTAVSSTYPGNTNGINYKQFINVLLDGVPIGQDDYSISAPDRKLTTIGTHQLPITVRISNGTVISQDIPIEVSYTDRDTIVFGNNYRWAPVGGAYRMMSSRIEAFAAEGNDVLDIIGEGMNSSNAYYSLGIFGVNSTILLNNLSGGTTKITHRVMGSSFKLQALDRWNNSSYTPTPGDLAVAYHAEGKIWLSKQGQMPDYTGSAQTEYFEILSHGQYRQLELHKLSVSEHEIFNGMTREELDQNVANYINVGTSGRVKVKGFVTYPDTATNGRKNGVIQVEEILDSGKTATYNYTVPFVVSSKLEVTAKTDNKVLLGTDMNTVDLRQFVDVVVDGEKLDEDRYEVEMTSAPIATDTVSARRVQSLRITVNDTALSQEIPVAIEIIWGDSIVFGRFPLVSRTAAAFTLHHRGNHPLITASKGWRSTGTSESIAPNYAGRDYYNFSWYDLSQKNSVDLTNDSAGQTVTAQGEEQEDDVLSRWTTQSVNYGDVVRSWVAVPAGNAVTENEQFVYNGGEVYYEITAGGYRALNISKLTPSSHTILQGTTKSELDSRLAEFLDVSSVEGVSLDKFIQYPDTSVVGTASGTIRVKETLSTGKIVSYDYEISFTVEAENTPPTADPIAQELYLGEALPDSPMDLLENISDDRDDPSALKATYQNRPDINLVGEMTASIQLEDLEGAVSIIEVPITIKWGSTISLRGLSDRTVGAYSLTRSTDGTLRLHSTFGDNRTNQGSQVHSYYGGSVYYSIEVFDGETSTYQYEVTGNAIIRNAVNGFNQGNPLEVSSGNVVKVYHAESNSRSRLMVNEVAENYSFGTPFSYYRVTENGLVPIKHLEAEAVPQTFNLGENTDGRDLKDFITDVQVNGVAVDASEYEISLRSEVNTTLIDTREVEVEIRTTDGLGILRTTVPYEVKWGSTISLRGLGGNTVGSYSLIKDRNGKLQLHSTFGDNSTRQYLNVHPYYANLVYYSIEVLDGETSTYQYEVTGNAVIRDAINGFNQGQPLEVSSGNIIKVYHAESRSRSRLMVNEVAENYSFGTLFSYYRVTDNGLVPIKQLEAEAVPQTFNLGESVDGRNLKELIRNVRVNGTVVDASEYEVVLHSDLNTTLVGTREVEAEVRTTDGLGVTQITIPYEVKWGSTLKLKGYGYGTVGVYSLNKNANGAMQIVTTKGEIYSLTSQVHQLFPDTVYYSIEVLSDGSRKFMHEVTGGMIVEDSINQFNNGSPLAVAVGDVVKVYHIEEEESNNYKNKNLLMENEQEKNYTYGTNYAYYKVTEDGFEPMAMLEAKPVAQEFILGEDTGKLDLHDLLEDVTLNGLEIPSDQYEVELLANFDTASVGTRNAKVKVTSIRSTASLELEIPYEVTWGHSIVSKTQSMNETLSAVSLLDNNGVPKLVATKGSGFSDWVQLTARPTIQLFTTPDLTVSSHTVSYVTVDQTPEELMDRWNSQLNGINNSLSYGDVLSHSVKKLDNLTNYNGANTWVSRDNQLVTETVGFDTAYYELTQSGLHLLHINQLKVETQTIESGLTEEELSQNIESYLSTDGFDTINVTKFIQYPDTSKAGTSNGIIEVEETLATGGTAKYNYTVPFIVENSTEWIDVKIPKKLLFGTSDVNKGVVSSPLYYIENAGTRNLKVSVEEINITNNTNNLELLRTADADPSAERAAAKLRMNYKTSNILVDLYESTPNQAVAELAPNEQTQFMIEGQYFGNYQQEVNIGLDIRYRFEVAS</sequence>
<keyword evidence="2" id="KW-0732">Signal</keyword>
<feature type="compositionally biased region" description="Polar residues" evidence="1">
    <location>
        <begin position="67"/>
        <end position="78"/>
    </location>
</feature>
<evidence type="ECO:0000313" key="5">
    <source>
        <dbReference type="Proteomes" id="UP000010553"/>
    </source>
</evidence>
<accession>A0A828ZJE8</accession>
<feature type="region of interest" description="Disordered" evidence="1">
    <location>
        <begin position="33"/>
        <end position="78"/>
    </location>
</feature>
<feature type="signal peptide" evidence="2">
    <location>
        <begin position="1"/>
        <end position="25"/>
    </location>
</feature>
<dbReference type="Proteomes" id="UP000010553">
    <property type="component" value="Unassembled WGS sequence"/>
</dbReference>
<dbReference type="RefSeq" id="WP_002335255.1">
    <property type="nucleotide sequence ID" value="NZ_KB029694.1"/>
</dbReference>
<feature type="compositionally biased region" description="Acidic residues" evidence="1">
    <location>
        <begin position="52"/>
        <end position="66"/>
    </location>
</feature>
<feature type="chain" id="PRO_5032915402" description="Putative mucin/carbohydrate-binding domain-containing protein" evidence="2">
    <location>
        <begin position="26"/>
        <end position="2018"/>
    </location>
</feature>